<dbReference type="InParanoid" id="A0A0U5JAP1"/>
<reference evidence="9" key="1">
    <citation type="submission" date="2015-09" db="EMBL/GenBank/DDBJ databases">
        <authorList>
            <person name="Bertelli C."/>
        </authorList>
    </citation>
    <scope>NUCLEOTIDE SEQUENCE [LARGE SCALE GENOMIC DNA]</scope>
    <source>
        <strain evidence="9">KNic</strain>
    </source>
</reference>
<feature type="binding site" evidence="5">
    <location>
        <begin position="179"/>
        <end position="184"/>
    </location>
    <ligand>
        <name>NAD(+)</name>
        <dbReference type="ChEBI" id="CHEBI:57540"/>
    </ligand>
</feature>
<dbReference type="RefSeq" id="WP_032124884.1">
    <property type="nucleotide sequence ID" value="NZ_LN879502.1"/>
</dbReference>
<dbReference type="KEGG" id="pnl:PNK_0245"/>
<evidence type="ECO:0000256" key="6">
    <source>
        <dbReference type="RuleBase" id="RU004417"/>
    </source>
</evidence>
<dbReference type="STRING" id="389348.PNK_0245"/>
<dbReference type="InterPro" id="IPR006096">
    <property type="entry name" value="Glu/Leu/Phe/Val/Trp_DH_C"/>
</dbReference>
<dbReference type="SUPFAM" id="SSF53223">
    <property type="entry name" value="Aminoacid dehydrogenase-like, N-terminal domain"/>
    <property type="match status" value="1"/>
</dbReference>
<dbReference type="PANTHER" id="PTHR42722">
    <property type="entry name" value="LEUCINE DEHYDROGENASE"/>
    <property type="match status" value="1"/>
</dbReference>
<dbReference type="CDD" id="cd01075">
    <property type="entry name" value="NAD_bind_Leu_Phe_Val_DH"/>
    <property type="match status" value="1"/>
</dbReference>
<organism evidence="8 9">
    <name type="scientific">Candidatus Protochlamydia naegleriophila</name>
    <dbReference type="NCBI Taxonomy" id="389348"/>
    <lineage>
        <taxon>Bacteria</taxon>
        <taxon>Pseudomonadati</taxon>
        <taxon>Chlamydiota</taxon>
        <taxon>Chlamydiia</taxon>
        <taxon>Parachlamydiales</taxon>
        <taxon>Parachlamydiaceae</taxon>
        <taxon>Candidatus Protochlamydia</taxon>
    </lineage>
</organism>
<evidence type="ECO:0000259" key="7">
    <source>
        <dbReference type="SMART" id="SM00839"/>
    </source>
</evidence>
<dbReference type="FunCoup" id="A0A0U5JAP1">
    <property type="interactions" value="329"/>
</dbReference>
<dbReference type="InterPro" id="IPR046346">
    <property type="entry name" value="Aminoacid_DH-like_N_sf"/>
</dbReference>
<dbReference type="Proteomes" id="UP000069902">
    <property type="component" value="Chromosome cPNK"/>
</dbReference>
<dbReference type="Gene3D" id="3.40.50.10860">
    <property type="entry name" value="Leucine Dehydrogenase, chain A, domain 1"/>
    <property type="match status" value="1"/>
</dbReference>
<dbReference type="GO" id="GO:0006520">
    <property type="term" value="P:amino acid metabolic process"/>
    <property type="evidence" value="ECO:0007669"/>
    <property type="project" value="InterPro"/>
</dbReference>
<keyword evidence="5" id="KW-0547">Nucleotide-binding</keyword>
<evidence type="ECO:0000256" key="3">
    <source>
        <dbReference type="ARBA" id="ARBA00023027"/>
    </source>
</evidence>
<evidence type="ECO:0000256" key="4">
    <source>
        <dbReference type="PIRSR" id="PIRSR000188-1"/>
    </source>
</evidence>
<evidence type="ECO:0000256" key="5">
    <source>
        <dbReference type="PIRSR" id="PIRSR000188-2"/>
    </source>
</evidence>
<dbReference type="Gene3D" id="3.40.50.720">
    <property type="entry name" value="NAD(P)-binding Rossmann-like Domain"/>
    <property type="match status" value="1"/>
</dbReference>
<dbReference type="GO" id="GO:0000166">
    <property type="term" value="F:nucleotide binding"/>
    <property type="evidence" value="ECO:0007669"/>
    <property type="project" value="UniProtKB-KW"/>
</dbReference>
<sequence length="361" mass="39747">MLTIQEIAVTGYEKVIEAQDPEVGLHCFISVHNTKLGPSMGGTRIYPYQTREEALEDVLRLSKAMTYKSALAENGLGGGKSVIIANSKTEKTTPLLLRFAEVIDSLKGQYIAAEDVGSTTEDMAVIRQKTPYVGALPTEKSSGDPSRFTAWGVYRGMRAVAKKLWNEECLRKKIIAIQGLGNVGSKLANILFWEGAYLILCDKDSKVSHEQALLYGAQVIDPANFANLRCDILAPCALGGTINDQTIPELHCKAIAGSANNQLLRSENGRELMRRGILYAPDYVINAGGIINAASEFDQRGYDPKTSRDRVNNIYDTLLTIFSKAEKEHKPTNQVADELADYKLNHLIGQRAHPVAFEKMR</sequence>
<feature type="domain" description="Glutamate/phenylalanine/leucine/valine/L-tryptophan dehydrogenase C-terminal" evidence="7">
    <location>
        <begin position="143"/>
        <end position="352"/>
    </location>
</feature>
<evidence type="ECO:0000313" key="9">
    <source>
        <dbReference type="Proteomes" id="UP000069902"/>
    </source>
</evidence>
<dbReference type="InterPro" id="IPR016211">
    <property type="entry name" value="Glu/Phe/Leu/Val/Trp_DH_bac/arc"/>
</dbReference>
<dbReference type="PATRIC" id="fig|389348.3.peg.277"/>
<dbReference type="PANTHER" id="PTHR42722:SF1">
    <property type="entry name" value="VALINE DEHYDROGENASE"/>
    <property type="match status" value="1"/>
</dbReference>
<dbReference type="PIRSF" id="PIRSF000188">
    <property type="entry name" value="Phe_leu_dh"/>
    <property type="match status" value="1"/>
</dbReference>
<accession>A0A0U5JAP1</accession>
<gene>
    <name evidence="8" type="primary">ldh</name>
    <name evidence="8" type="ORF">PNK_0245</name>
</gene>
<dbReference type="AlphaFoldDB" id="A0A0U5JAP1"/>
<proteinExistence type="inferred from homology"/>
<dbReference type="Pfam" id="PF00208">
    <property type="entry name" value="ELFV_dehydrog"/>
    <property type="match status" value="1"/>
</dbReference>
<dbReference type="InterPro" id="IPR006095">
    <property type="entry name" value="Glu/Leu/Phe/Val/Trp_DH"/>
</dbReference>
<comment type="similarity">
    <text evidence="1 6">Belongs to the Glu/Leu/Phe/Val dehydrogenases family.</text>
</comment>
<dbReference type="PRINTS" id="PR00082">
    <property type="entry name" value="GLFDHDRGNASE"/>
</dbReference>
<dbReference type="InterPro" id="IPR006097">
    <property type="entry name" value="Glu/Leu/Phe/Val/Trp_DH_dimer"/>
</dbReference>
<dbReference type="Pfam" id="PF02812">
    <property type="entry name" value="ELFV_dehydrog_N"/>
    <property type="match status" value="1"/>
</dbReference>
<name>A0A0U5JAP1_9BACT</name>
<dbReference type="EMBL" id="LN879502">
    <property type="protein sequence ID" value="CUI15882.1"/>
    <property type="molecule type" value="Genomic_DNA"/>
</dbReference>
<protein>
    <submittedName>
        <fullName evidence="8">Leucine dehydrogenase</fullName>
        <ecNumber evidence="8">1.4.1.9</ecNumber>
    </submittedName>
</protein>
<dbReference type="GO" id="GO:0050049">
    <property type="term" value="F:L-leucine dehydrogenase activity"/>
    <property type="evidence" value="ECO:0007669"/>
    <property type="project" value="UniProtKB-EC"/>
</dbReference>
<dbReference type="SUPFAM" id="SSF51735">
    <property type="entry name" value="NAD(P)-binding Rossmann-fold domains"/>
    <property type="match status" value="1"/>
</dbReference>
<dbReference type="SMART" id="SM00839">
    <property type="entry name" value="ELFV_dehydrog"/>
    <property type="match status" value="1"/>
</dbReference>
<keyword evidence="2 6" id="KW-0560">Oxidoreductase</keyword>
<dbReference type="EC" id="1.4.1.9" evidence="8"/>
<evidence type="ECO:0000256" key="1">
    <source>
        <dbReference type="ARBA" id="ARBA00006382"/>
    </source>
</evidence>
<keyword evidence="3 5" id="KW-0520">NAD</keyword>
<dbReference type="InterPro" id="IPR036291">
    <property type="entry name" value="NAD(P)-bd_dom_sf"/>
</dbReference>
<evidence type="ECO:0000313" key="8">
    <source>
        <dbReference type="EMBL" id="CUI15882.1"/>
    </source>
</evidence>
<keyword evidence="9" id="KW-1185">Reference proteome</keyword>
<feature type="active site" description="Proton donor/acceptor" evidence="4">
    <location>
        <position position="80"/>
    </location>
</feature>
<evidence type="ECO:0000256" key="2">
    <source>
        <dbReference type="ARBA" id="ARBA00023002"/>
    </source>
</evidence>